<dbReference type="VEuPathDB" id="PlasmoDB:PYYM_1415100"/>
<feature type="compositionally biased region" description="Low complexity" evidence="1">
    <location>
        <begin position="74"/>
        <end position="84"/>
    </location>
</feature>
<dbReference type="Proteomes" id="UP000072874">
    <property type="component" value="Chromosome 14"/>
</dbReference>
<evidence type="ECO:0000313" key="4">
    <source>
        <dbReference type="Proteomes" id="UP000072874"/>
    </source>
</evidence>
<reference evidence="3" key="4">
    <citation type="submission" date="2019-05" db="EMBL/GenBank/DDBJ databases">
        <authorList>
            <consortium name="Pathogen Informatics"/>
        </authorList>
    </citation>
    <scope>NUCLEOTIDE SEQUENCE</scope>
    <source>
        <strain evidence="3">17X</strain>
    </source>
</reference>
<evidence type="ECO:0000313" key="3">
    <source>
        <dbReference type="EMBL" id="VTZ81447.1"/>
    </source>
</evidence>
<sequence length="2806" mass="329221">MNETNVGTDIEEKKKHIGKEGKHKFSIRHKKIKLYHKSKSQEKRKKKVKQFKNYNSLKYKKKYEKPKKKKKKTSMLLNKKNNANLEKKASHSNVVISEKTQSFINHDKSINENVSKKNFTNKNLNEKEPIPPDNSSTKYISNNKCNETHMSNNLDANKELPTGVKKDQNGSSNYIYEKITCKRILQNYVEKTNVKENKDICKSIEDNNTNHSLLKNQEIKSIKICNKEQNIKRNIFKTQNWKNGFNPSIRNNYGSRYVGISERGGLKIKNSRIIRNGTKNVFISKCCTVKKNKTFSIESNTKLKKEKSSDESKSEIYKNIHHTIINDIDEINNKITRKVAIDKTKNVKDIDMDKKNMNENLKYFNTLPENVSLVEDNASIKETFESTSKDTTFIELEKVHLTNFKELPIPLKNDTDQIKFILENLSEEKIISLSIPFDENSKIVKYLNLLSIEKIEKIIKLLDVDNYKSFIFIFKEDKIVKIIENISINTSISILLNLPQNKLTYIFDKMTEQIIIKIINTISLCKFYYIIECLPIEKISPLSNHISYDKLYILHNSLTCKNLSLITNDLYISTTNRLMNDLPLHKSIKIMKYLSIKKMALCININYMSVYFAAEICKSFNSPEIVDILFYLNEKNTEILLKECDIKKIVVYINYIPVNKFKTIIHKFPTSFLKQIINDISMKYIIQIFISLPQNKTIECLYSLSPKKLNILITTIPTKNLIIDLIIRNGKPTTSVESSIKDHKIYKKNKRKQKKLIKMLDYSNIFLILNELSGKNYDTFCKLLCANQIKDIISNHTIDCEQAVKIIIYLPINKIIEILGNLEKDKFTAIIKHFPYVIREIINQRIYNENHALQENSEFTNSNNVDENLYNNNNNFKDNAENGSNKIKRIHQIFITFKLLKFIKFFNDYYNLKEIKKYAYSNYIQERKKNDIIHSINIKNYLKFLNCTPCIKIMRIENAINKALNKNVYNKNNVIDSIFIFFNIYHKTKIQKYINEQKVICSLENSTLIKKEKEKKRKCIEGSSILSSNINTSQDHNQYEKNEYINENNINENMLHNVNKYSLKNEQKSNDETKNISDNIKPIEDSKQSSILKIKNNYYVFIIYLVSFIKKHIQKCIILSTQISSENCSKNQIIKYCNIVNAEENLSDESKNKDVKDNQNNIICVNNENKNEIDQTNIRKEYKFSKIFFNSVRKIMKSIFYTVKKINKMDNSLFVTKNNSASNIIRTKIIYCKNVVKNMIFNELNIKESFRNYLTFENNKRENIADKCILEESRRVHTNEITNSLNYLDYSIVKNLTENINFIGDDELGQMCKENDNLKNKYIVKDLNENKESKEIKQIVKKMENIEYKHNDETFYDFPNNNILLLNKSKIPQLSSSNENVIITDNIFDNNCGIEIQTHNKLINTEKNNGNRNNIHSIEGSYKNNAKDVVKDSIKNRTVETLDVFEKERNFNISSKQSNKIYLKNIKKEYSINRNHYSLFPNLKFFKNKITPKKQNTVTINNDNSNLEQRKENLSNNDNITNLSPNVGIIKDKKQCCLRFMFVLNDINLENNMNNTTIVINFYFQKTNKYFKKYKNNILGASLVINTNINGKNNVININTPNNDNYCYISSNIISLNKYNINNDPFENYWKNINLQNSNDNNKNNLNDCNSDISDLDKQMFENSFLVTIDNSAKKPKYENIIEYVPFNCEHTNFIDQLLQDYINLNIKKTTNIKQSMKKVYKNFYSNFILLWTCKNIGYIYLDKNNSLYININDSTNNFSINLHKKIYNVISDIKSSKKNDFIFVKSYKDKIIFQKIKTLFSKVFLKKNDTSNDILNKSTIDQDIQNDEITENKFVCLSNEHNTSKVNKNNIENNEVINCLNCINKTNIQINNTHDDQNSEQNKLNIIQNNIGDSQSEICFGDDCYNTYKKYNPSYNCCSQNNVTYNDKNFETSEIYKNIIMTCKNLDLPYKDNVSEQFEIKKETMLNENNNIKGKQQCYNETGYNISKKIKNTSWNAKMDKNDFYNNTYSKSLSTNKQNIVTNRFNNIIYKANKKLTFKEKIIDDKLLKTYNINRESLNSLTESEKQIVDEIKNDEFNKIIEQELYNESNIYKFQDSFPLRSIGYTEEEFNIIMYLEKRKKRQNSKKKTIKKNINCLISSLNNIKMRKLNFIPLLENSLCNYNINTYFSHLETDYNYDKNENKGSDIIDQNLFIEDIKKKHRTLSNEHNNIEDSQSSNNLNVQNGNSLFLTFGNNKKKHIYKENPNNNCKNNNPPKLMCKHILTNEFDKNTKISDVNNVSGESDDMRQIHETNKMHKNKKNIRASLKNIPNIYIHEKPQNKKENFLNPLHQSNKRICYSESSSRKLTHKKSDIYNKIINESNRTRSSDFIRQTEENNLTTNFQKKGYNKRLINKANKTNQANINLFKKTISNNAHDRNNSNTILNSNKITHENYGSNYRTRQEKSVGESKLIPMKDTLEYPNETIPSVESKNAYINDSKQREQNKKCENEETGLLNMYCLFENKSDFFYLISEGYSKASSFVDDNMLIHSKLYNDIFDIKKNDMLIWYNQSICNDCKKLDGDNNSNNINNPNDNISNENNLCIHRNPKILCNICGEVFKKSLLNDLFFFKIIIINKKNIFLKRLIIDIHYESPLINAHFTSKDNIKYILEKSTKQYKLKIIAITKKKVHKKLSLSKSKFLRKCLEIELISNFQNTNNLISTQNYNNHISTTDPYYCINVSRTPSIHNMDEYKQNIIDEQIETHSEDLPNDLSNDLPNAVQSPQFNFDTFNSSIAILTFSILDDKNKKKYDIERFVVPSVLFCTNG</sequence>
<dbReference type="KEGG" id="pyo:PY17X_1413300"/>
<organism evidence="3 4">
    <name type="scientific">Plasmodium yoelii</name>
    <dbReference type="NCBI Taxonomy" id="5861"/>
    <lineage>
        <taxon>Eukaryota</taxon>
        <taxon>Sar</taxon>
        <taxon>Alveolata</taxon>
        <taxon>Apicomplexa</taxon>
        <taxon>Aconoidasida</taxon>
        <taxon>Haemosporida</taxon>
        <taxon>Plasmodiidae</taxon>
        <taxon>Plasmodium</taxon>
        <taxon>Plasmodium (Vinckeia)</taxon>
    </lineage>
</organism>
<dbReference type="EMBL" id="LK934642">
    <property type="protein sequence ID" value="CDU20486.1"/>
    <property type="molecule type" value="Genomic_DNA"/>
</dbReference>
<feature type="compositionally biased region" description="Basic residues" evidence="1">
    <location>
        <begin position="21"/>
        <end position="50"/>
    </location>
</feature>
<proteinExistence type="predicted"/>
<dbReference type="VEuPathDB" id="PlasmoDB:PY17X_1413300"/>
<reference evidence="4 5" key="1">
    <citation type="journal article" date="2014" name="BMC Biol.">
        <title>A comprehensive evaluation of rodent malaria parasite genomes and gene expression.</title>
        <authorList>
            <person name="Otto T.D."/>
            <person name="Bohme U."/>
            <person name="Jackson A.P."/>
            <person name="Hunt M."/>
            <person name="Franke-Fayard B."/>
            <person name="Hoeijmakers W.A."/>
            <person name="Religa A.A."/>
            <person name="Robertson L."/>
            <person name="Sanders M."/>
            <person name="Ogun S.A."/>
            <person name="Cunningham D."/>
            <person name="Erhart A."/>
            <person name="Billker O."/>
            <person name="Khan S.M."/>
            <person name="Stunnenberg H.G."/>
            <person name="Langhorne J."/>
            <person name="Holder A.A."/>
            <person name="Waters A.P."/>
            <person name="Newbold C.I."/>
            <person name="Pain A."/>
            <person name="Berriman M."/>
            <person name="Janse C.J."/>
        </authorList>
    </citation>
    <scope>NUCLEOTIDE SEQUENCE [LARGE SCALE GENOMIC DNA]</scope>
    <source>
        <strain evidence="3 4">17X</strain>
        <strain evidence="2 5">YM</strain>
    </source>
</reference>
<dbReference type="EMBL" id="LM993668">
    <property type="protein sequence ID" value="VTZ81447.1"/>
    <property type="molecule type" value="Genomic_DNA"/>
</dbReference>
<evidence type="ECO:0000313" key="5">
    <source>
        <dbReference type="Proteomes" id="UP000072904"/>
    </source>
</evidence>
<gene>
    <name evidence="3" type="ORF">PY17X_1413300</name>
    <name evidence="2" type="ORF">PYYM_1415100</name>
</gene>
<evidence type="ECO:0000313" key="2">
    <source>
        <dbReference type="EMBL" id="CDU20486.1"/>
    </source>
</evidence>
<dbReference type="OMA" id="CKFYHIA"/>
<protein>
    <submittedName>
        <fullName evidence="3">Uncharacterized protein</fullName>
    </submittedName>
</protein>
<dbReference type="OrthoDB" id="392815at2759"/>
<evidence type="ECO:0000256" key="1">
    <source>
        <dbReference type="SAM" id="MobiDB-lite"/>
    </source>
</evidence>
<reference evidence="3" key="2">
    <citation type="submission" date="2014-05" db="EMBL/GenBank/DDBJ databases">
        <authorList>
            <person name="Aslett M.A."/>
            <person name="De Silva N."/>
        </authorList>
    </citation>
    <scope>NUCLEOTIDE SEQUENCE</scope>
    <source>
        <strain evidence="3">17X</strain>
    </source>
</reference>
<reference evidence="2" key="3">
    <citation type="submission" date="2014-05" db="EMBL/GenBank/DDBJ databases">
        <authorList>
            <person name="Aslett A.Martin."/>
            <person name="De Silva Nishadi"/>
        </authorList>
    </citation>
    <scope>NUCLEOTIDE SEQUENCE</scope>
    <source>
        <strain evidence="2">YM</strain>
    </source>
</reference>
<dbReference type="Proteomes" id="UP000072904">
    <property type="component" value="Chromosome 14"/>
</dbReference>
<name>A0A078KF02_PLAYE</name>
<dbReference type="RefSeq" id="XP_022812844.1">
    <property type="nucleotide sequence ID" value="XM_022957454.1"/>
</dbReference>
<feature type="region of interest" description="Disordered" evidence="1">
    <location>
        <begin position="1"/>
        <end position="89"/>
    </location>
</feature>
<accession>A0A078KF02</accession>
<feature type="compositionally biased region" description="Basic and acidic residues" evidence="1">
    <location>
        <begin position="10"/>
        <end position="20"/>
    </location>
</feature>
<dbReference type="VEuPathDB" id="PlasmoDB:Py17XNL_001400983"/>
<dbReference type="VEuPathDB" id="PlasmoDB:PY03769"/>
<dbReference type="GeneID" id="3789296"/>
<feature type="compositionally biased region" description="Basic residues" evidence="1">
    <location>
        <begin position="58"/>
        <end position="73"/>
    </location>
</feature>